<dbReference type="PANTHER" id="PTHR30191:SF0">
    <property type="entry name" value="FORMATE ACETYLTRANSFERASE 1"/>
    <property type="match status" value="1"/>
</dbReference>
<dbReference type="GO" id="GO:0005829">
    <property type="term" value="C:cytosol"/>
    <property type="evidence" value="ECO:0007669"/>
    <property type="project" value="TreeGrafter"/>
</dbReference>
<feature type="domain" description="Glycine radical" evidence="13">
    <location>
        <begin position="635"/>
        <end position="758"/>
    </location>
</feature>
<sequence length="758" mass="84610">MRNPRLAESTATSTGLDAWRGFKGQEWRDHVATRDFIALNRTEYTGNEEFLVEPTERTKKVWAAVQELQKAERENGGVLAVSSDVGSAILAHAPGYIDQENEICVGLQTDAPLKRSIHPNGGLRMVEMGLEEYGFPALDEKIVDIYTHYRKTHNQGVFDVYDPEIMACRRSGVITGLPDAYGRGRIIGDYRRVALYGTDFLIADKKREKADSDCKPFSEDIIRIREELSEQIRALKELTEMAKGYGFDISKPAATGLEAAQWTYFGFIASAKEANGAATGIGRITAFLDIYIQRDLDEGRITEAEAQEIIDQLVIKCRILRYLRTLDFDALFSGDPTWVTIAFAGMCLDGRSMVTKTDFRLLHTLDNLGTSPEPNLTILWSDKLPEGFKHYATRMSIQTSAIQFENDELLRNAWGDDCCIGCCVSPQAQGKQMQYFGARANLAKTLLYAINGGVDELSGETVAHGFEPVTSEYLDYDEVFEKFEKMETWLCETYVRAMNAIHYMHDKYAYERLMMALHDRDVLRTMAFGLAGVSLVADSLSAMKYAKVKVIRNEKGIAVDYEVEGDFPKFGNNDDRVDQMAAKLTESFMNKLRSQAIYRNAVPTQSILTITSNVVYGNKTGNTPCGRKKGEPFPPGANPCSGRDTKGFIAAGASLSKLPYEHNQDGISWTANLTQQALGKEAGEQVVNLSNCLDGFCSAGGYHINVNVLDRDMLIDAMENPANYPELTIRVSGYAVNFTRLTREQQLDVINRTFHKVA</sequence>
<dbReference type="KEGG" id="ovb:NB640_01560"/>
<accession>A0A9E9P3M1</accession>
<evidence type="ECO:0000256" key="4">
    <source>
        <dbReference type="ARBA" id="ARBA00022679"/>
    </source>
</evidence>
<keyword evidence="5 10" id="KW-0556">Organic radical</keyword>
<dbReference type="NCBIfam" id="TIGR01255">
    <property type="entry name" value="pyr_form_ly_1"/>
    <property type="match status" value="1"/>
</dbReference>
<reference evidence="15" key="1">
    <citation type="journal article" date="2022" name="Front. Microbiol.">
        <title>New perspectives on an old grouping: The genomic and phenotypic variability of Oxalobacter formigenes and the implications for calcium oxalate stone prevention.</title>
        <authorList>
            <person name="Chmiel J.A."/>
            <person name="Carr C."/>
            <person name="Stuivenberg G.A."/>
            <person name="Venema R."/>
            <person name="Chanyi R.M."/>
            <person name="Al K.F."/>
            <person name="Giguere D."/>
            <person name="Say H."/>
            <person name="Akouris P.P."/>
            <person name="Dominguez Romero S.A."/>
            <person name="Kwong A."/>
            <person name="Tai V."/>
            <person name="Koval S.F."/>
            <person name="Razvi H."/>
            <person name="Bjazevic J."/>
            <person name="Burton J.P."/>
        </authorList>
    </citation>
    <scope>NUCLEOTIDE SEQUENCE</scope>
    <source>
        <strain evidence="15">WoOx3</strain>
    </source>
</reference>
<dbReference type="InterPro" id="IPR001150">
    <property type="entry name" value="Gly_radical"/>
</dbReference>
<dbReference type="Pfam" id="PF02901">
    <property type="entry name" value="PFL-like"/>
    <property type="match status" value="1"/>
</dbReference>
<evidence type="ECO:0000259" key="13">
    <source>
        <dbReference type="PROSITE" id="PS51149"/>
    </source>
</evidence>
<evidence type="ECO:0000256" key="11">
    <source>
        <dbReference type="PROSITE-ProRule" id="PRU00493"/>
    </source>
</evidence>
<organism evidence="15 16">
    <name type="scientific">Oxalobacter vibrioformis</name>
    <dbReference type="NCBI Taxonomy" id="933080"/>
    <lineage>
        <taxon>Bacteria</taxon>
        <taxon>Pseudomonadati</taxon>
        <taxon>Pseudomonadota</taxon>
        <taxon>Betaproteobacteria</taxon>
        <taxon>Burkholderiales</taxon>
        <taxon>Oxalobacteraceae</taxon>
        <taxon>Oxalobacter</taxon>
    </lineage>
</organism>
<feature type="domain" description="PFL" evidence="14">
    <location>
        <begin position="40"/>
        <end position="628"/>
    </location>
</feature>
<comment type="subcellular location">
    <subcellularLocation>
        <location evidence="1 12">Cytoplasm</location>
    </subcellularLocation>
</comment>
<dbReference type="GO" id="GO:0006006">
    <property type="term" value="P:glucose metabolic process"/>
    <property type="evidence" value="ECO:0007669"/>
    <property type="project" value="UniProtKB-UniRule"/>
</dbReference>
<evidence type="ECO:0000256" key="8">
    <source>
        <dbReference type="ARBA" id="ARBA00049029"/>
    </source>
</evidence>
<dbReference type="RefSeq" id="WP_269309392.1">
    <property type="nucleotide sequence ID" value="NZ_CP098242.1"/>
</dbReference>
<evidence type="ECO:0000256" key="5">
    <source>
        <dbReference type="ARBA" id="ARBA00022818"/>
    </source>
</evidence>
<keyword evidence="3 12" id="KW-0963">Cytoplasm</keyword>
<evidence type="ECO:0000256" key="10">
    <source>
        <dbReference type="PIRSR" id="PIRSR000379-2"/>
    </source>
</evidence>
<feature type="active site" description="S-acetylcysteine intermediate" evidence="9">
    <location>
        <position position="422"/>
    </location>
</feature>
<dbReference type="PROSITE" id="PS51554">
    <property type="entry name" value="PFL"/>
    <property type="match status" value="1"/>
</dbReference>
<dbReference type="EMBL" id="CP098242">
    <property type="protein sequence ID" value="WAW10380.1"/>
    <property type="molecule type" value="Genomic_DNA"/>
</dbReference>
<dbReference type="InterPro" id="IPR004184">
    <property type="entry name" value="PFL_dom"/>
</dbReference>
<comment type="subunit">
    <text evidence="12">Homodimer.</text>
</comment>
<dbReference type="PROSITE" id="PS00850">
    <property type="entry name" value="GLY_RADICAL_1"/>
    <property type="match status" value="1"/>
</dbReference>
<evidence type="ECO:0000259" key="14">
    <source>
        <dbReference type="PROSITE" id="PS51554"/>
    </source>
</evidence>
<evidence type="ECO:0000256" key="2">
    <source>
        <dbReference type="ARBA" id="ARBA00008375"/>
    </source>
</evidence>
<evidence type="ECO:0000256" key="12">
    <source>
        <dbReference type="RuleBase" id="RU368075"/>
    </source>
</evidence>
<keyword evidence="7 12" id="KW-0012">Acyltransferase</keyword>
<feature type="active site" description="Cysteine radical intermediate" evidence="9">
    <location>
        <position position="423"/>
    </location>
</feature>
<name>A0A9E9P3M1_9BURK</name>
<comment type="catalytic activity">
    <reaction evidence="8 12">
        <text>formate + acetyl-CoA = pyruvate + CoA</text>
        <dbReference type="Rhea" id="RHEA:11844"/>
        <dbReference type="ChEBI" id="CHEBI:15361"/>
        <dbReference type="ChEBI" id="CHEBI:15740"/>
        <dbReference type="ChEBI" id="CHEBI:57287"/>
        <dbReference type="ChEBI" id="CHEBI:57288"/>
        <dbReference type="EC" id="2.3.1.54"/>
    </reaction>
</comment>
<comment type="similarity">
    <text evidence="2 12">Belongs to the glycyl radical enzyme (GRE) family. PFL subfamily.</text>
</comment>
<dbReference type="SUPFAM" id="SSF51998">
    <property type="entry name" value="PFL-like glycyl radical enzymes"/>
    <property type="match status" value="1"/>
</dbReference>
<evidence type="ECO:0000256" key="3">
    <source>
        <dbReference type="ARBA" id="ARBA00022490"/>
    </source>
</evidence>
<dbReference type="PANTHER" id="PTHR30191">
    <property type="entry name" value="FORMATE ACETYLTRANSFERASE"/>
    <property type="match status" value="1"/>
</dbReference>
<dbReference type="EC" id="2.3.1.54" evidence="12"/>
<dbReference type="CDD" id="cd01678">
    <property type="entry name" value="PFL1"/>
    <property type="match status" value="1"/>
</dbReference>
<dbReference type="InterPro" id="IPR019777">
    <property type="entry name" value="Form_AcTrfase_GR_CS"/>
</dbReference>
<gene>
    <name evidence="15" type="primary">pflB</name>
    <name evidence="15" type="ORF">NB640_01560</name>
</gene>
<feature type="modified residue" description="Glycine radical" evidence="10 11">
    <location>
        <position position="733"/>
    </location>
</feature>
<dbReference type="AlphaFoldDB" id="A0A9E9P3M1"/>
<evidence type="ECO:0000256" key="7">
    <source>
        <dbReference type="ARBA" id="ARBA00023315"/>
    </source>
</evidence>
<keyword evidence="6 12" id="KW-0119">Carbohydrate metabolism</keyword>
<keyword evidence="4 12" id="KW-0808">Transferase</keyword>
<comment type="pathway">
    <text evidence="12">Fermentation; pyruvate fermentation; formate from pyruvate: step 1/1.</text>
</comment>
<dbReference type="PROSITE" id="PS51149">
    <property type="entry name" value="GLY_RADICAL_2"/>
    <property type="match status" value="1"/>
</dbReference>
<dbReference type="PIRSF" id="PIRSF000379">
    <property type="entry name" value="For_Ac_trans_1"/>
    <property type="match status" value="1"/>
</dbReference>
<dbReference type="InterPro" id="IPR005949">
    <property type="entry name" value="Form_AcTrfase"/>
</dbReference>
<evidence type="ECO:0000313" key="16">
    <source>
        <dbReference type="Proteomes" id="UP001156215"/>
    </source>
</evidence>
<protein>
    <recommendedName>
        <fullName evidence="12">Formate acetyltransferase</fullName>
        <ecNumber evidence="12">2.3.1.54</ecNumber>
    </recommendedName>
    <alternativeName>
        <fullName evidence="12">Pyruvate formate-lyase</fullName>
    </alternativeName>
</protein>
<keyword evidence="12" id="KW-0313">Glucose metabolism</keyword>
<evidence type="ECO:0000313" key="15">
    <source>
        <dbReference type="EMBL" id="WAW10380.1"/>
    </source>
</evidence>
<dbReference type="GO" id="GO:0008861">
    <property type="term" value="F:formate C-acetyltransferase activity"/>
    <property type="evidence" value="ECO:0007669"/>
    <property type="project" value="UniProtKB-UniRule"/>
</dbReference>
<dbReference type="InterPro" id="IPR050244">
    <property type="entry name" value="Auton_GlycylRad_Cofactor"/>
</dbReference>
<evidence type="ECO:0000256" key="1">
    <source>
        <dbReference type="ARBA" id="ARBA00004496"/>
    </source>
</evidence>
<proteinExistence type="inferred from homology"/>
<dbReference type="Gene3D" id="3.20.70.20">
    <property type="match status" value="1"/>
</dbReference>
<keyword evidence="16" id="KW-1185">Reference proteome</keyword>
<evidence type="ECO:0000256" key="6">
    <source>
        <dbReference type="ARBA" id="ARBA00023277"/>
    </source>
</evidence>
<evidence type="ECO:0000256" key="9">
    <source>
        <dbReference type="PIRSR" id="PIRSR000379-1"/>
    </source>
</evidence>
<dbReference type="Pfam" id="PF01228">
    <property type="entry name" value="Gly_radical"/>
    <property type="match status" value="1"/>
</dbReference>
<dbReference type="Proteomes" id="UP001156215">
    <property type="component" value="Chromosome"/>
</dbReference>